<accession>A0A1V2JT36</accession>
<evidence type="ECO:0000256" key="1">
    <source>
        <dbReference type="SAM" id="Phobius"/>
    </source>
</evidence>
<dbReference type="AlphaFoldDB" id="A0A1V2JT36"/>
<feature type="transmembrane region" description="Helical" evidence="1">
    <location>
        <begin position="243"/>
        <end position="268"/>
    </location>
</feature>
<evidence type="ECO:0000313" key="2">
    <source>
        <dbReference type="EMBL" id="ONH48662.1"/>
    </source>
</evidence>
<evidence type="ECO:0000313" key="3">
    <source>
        <dbReference type="Proteomes" id="UP000188559"/>
    </source>
</evidence>
<protein>
    <submittedName>
        <fullName evidence="2">Uncharacterized protein</fullName>
    </submittedName>
</protein>
<keyword evidence="1" id="KW-1133">Transmembrane helix</keyword>
<organism evidence="2 3">
    <name type="scientific">Pseudomonas azotoformans</name>
    <dbReference type="NCBI Taxonomy" id="47878"/>
    <lineage>
        <taxon>Bacteria</taxon>
        <taxon>Pseudomonadati</taxon>
        <taxon>Pseudomonadota</taxon>
        <taxon>Gammaproteobacteria</taxon>
        <taxon>Pseudomonadales</taxon>
        <taxon>Pseudomonadaceae</taxon>
        <taxon>Pseudomonas</taxon>
    </lineage>
</organism>
<keyword evidence="1" id="KW-0812">Transmembrane</keyword>
<keyword evidence="1" id="KW-0472">Membrane</keyword>
<name>A0A1V2JT36_PSEAZ</name>
<reference evidence="2 3" key="1">
    <citation type="submission" date="2016-10" db="EMBL/GenBank/DDBJ databases">
        <title>Pseudomonas lactis sp. nov. and Pseudomonas paralactis sp. nov., isolated from bovine raw milk.</title>
        <authorList>
            <person name="Von Neubeck M."/>
            <person name="Huptas C."/>
            <person name="Glueck C."/>
            <person name="Krewinkel M."/>
            <person name="Stoeckel M."/>
            <person name="Stressler T."/>
            <person name="Fischer L."/>
            <person name="Hinrichs J."/>
            <person name="Scherer S."/>
            <person name="Wenning M."/>
        </authorList>
    </citation>
    <scope>NUCLEOTIDE SEQUENCE [LARGE SCALE GENOMIC DNA]</scope>
    <source>
        <strain evidence="2 3">DSM 18862</strain>
    </source>
</reference>
<keyword evidence="3" id="KW-1185">Reference proteome</keyword>
<proteinExistence type="predicted"/>
<gene>
    <name evidence="2" type="ORF">BLL37_04650</name>
</gene>
<dbReference type="Proteomes" id="UP000188559">
    <property type="component" value="Unassembled WGS sequence"/>
</dbReference>
<comment type="caution">
    <text evidence="2">The sequence shown here is derived from an EMBL/GenBank/DDBJ whole genome shotgun (WGS) entry which is preliminary data.</text>
</comment>
<sequence>MRRVNELHAEVENLLRTLQDRIGIRSTRSGISTLEVLSGTGKPYFYEDVLPMRQQGGAAGYHAIDKYKRLHALIWEAENGQTVLFSPGVLKKTNIQHLAISYVAPDNFDSTIAEYRRSFFPAKINYGLFRYYLLLSKQLSLATVHYKDCISKGLSKPSRNYGNIYDVKIDFMELMFRVRSILNDSSFFLFKMNDQAVERAKELFGARLSQLEALNREVDERKAICHEKVLAENLGYQKMINRLVVFLAILQVVVAVIALNGPGVLRWLKVHLVPMFS</sequence>
<dbReference type="EMBL" id="MNPV01000001">
    <property type="protein sequence ID" value="ONH48662.1"/>
    <property type="molecule type" value="Genomic_DNA"/>
</dbReference>